<sequence>MKEIYMSQIKKIAILALEVFEEQDNIYPDMRTVRNKERAIQNTLKIISKDQEEQRKIYDAIEKEIFNYEDCTYKPMCNNLRNLGYTVVERR</sequence>
<dbReference type="AlphaFoldDB" id="A0AB73C3V4"/>
<evidence type="ECO:0000313" key="1">
    <source>
        <dbReference type="EMBL" id="KDE72409.1"/>
    </source>
</evidence>
<dbReference type="RefSeq" id="WP_035901005.1">
    <property type="nucleotide sequence ID" value="NZ_JAAH01000053.1"/>
</dbReference>
<name>A0AB73C3V4_9FUSO</name>
<evidence type="ECO:0000313" key="2">
    <source>
        <dbReference type="Proteomes" id="UP000027058"/>
    </source>
</evidence>
<dbReference type="EMBL" id="JAAH01000053">
    <property type="protein sequence ID" value="KDE72409.1"/>
    <property type="molecule type" value="Genomic_DNA"/>
</dbReference>
<organism evidence="1 2">
    <name type="scientific">Fusobacterium necrophorum DJ-2</name>
    <dbReference type="NCBI Taxonomy" id="1441737"/>
    <lineage>
        <taxon>Bacteria</taxon>
        <taxon>Fusobacteriati</taxon>
        <taxon>Fusobacteriota</taxon>
        <taxon>Fusobacteriia</taxon>
        <taxon>Fusobacteriales</taxon>
        <taxon>Fusobacteriaceae</taxon>
        <taxon>Fusobacterium</taxon>
    </lineage>
</organism>
<dbReference type="Proteomes" id="UP000027058">
    <property type="component" value="Unassembled WGS sequence"/>
</dbReference>
<protein>
    <submittedName>
        <fullName evidence="1">Uncharacterized protein</fullName>
    </submittedName>
</protein>
<proteinExistence type="predicted"/>
<reference evidence="1 2" key="1">
    <citation type="submission" date="2014-01" db="EMBL/GenBank/DDBJ databases">
        <title>Comparative genomics of Fusobacterium necrophorum wild isolates.</title>
        <authorList>
            <person name="Kittichotirat W."/>
            <person name="Bumgarner R.E."/>
            <person name="Lawrence P."/>
        </authorList>
    </citation>
    <scope>NUCLEOTIDE SEQUENCE [LARGE SCALE GENOMIC DNA]</scope>
    <source>
        <strain evidence="1 2">DJ-2</strain>
    </source>
</reference>
<gene>
    <name evidence="1" type="ORF">FUSO8_04945</name>
</gene>
<comment type="caution">
    <text evidence="1">The sequence shown here is derived from an EMBL/GenBank/DDBJ whole genome shotgun (WGS) entry which is preliminary data.</text>
</comment>
<accession>A0AB73C3V4</accession>